<comment type="caution">
    <text evidence="2">The sequence shown here is derived from an EMBL/GenBank/DDBJ whole genome shotgun (WGS) entry which is preliminary data.</text>
</comment>
<name>A0A839QT17_9MICO</name>
<dbReference type="EMBL" id="JACHWP010000001">
    <property type="protein sequence ID" value="MBB3021979.1"/>
    <property type="molecule type" value="Genomic_DNA"/>
</dbReference>
<keyword evidence="3" id="KW-1185">Reference proteome</keyword>
<feature type="region of interest" description="Disordered" evidence="1">
    <location>
        <begin position="67"/>
        <end position="121"/>
    </location>
</feature>
<evidence type="ECO:0000313" key="3">
    <source>
        <dbReference type="Proteomes" id="UP000568050"/>
    </source>
</evidence>
<feature type="compositionally biased region" description="Low complexity" evidence="1">
    <location>
        <begin position="100"/>
        <end position="109"/>
    </location>
</feature>
<sequence>MAVLTYNYADSVAVIGPLPAERDPHGYDLCLAHARSLTVPNGWTVQRVPGELRQQDDVLALAKALADAEDRPSAASRAPHGAHRAPAAPAQAPHREGTPAQQAGAAGQGRHLRVVRSADSE</sequence>
<evidence type="ECO:0008006" key="4">
    <source>
        <dbReference type="Google" id="ProtNLM"/>
    </source>
</evidence>
<dbReference type="Pfam" id="PF12005">
    <property type="entry name" value="DUF3499"/>
    <property type="match status" value="1"/>
</dbReference>
<evidence type="ECO:0000313" key="2">
    <source>
        <dbReference type="EMBL" id="MBB3021979.1"/>
    </source>
</evidence>
<dbReference type="InterPro" id="IPR021888">
    <property type="entry name" value="DUF3499"/>
</dbReference>
<accession>A0A839QT17</accession>
<feature type="compositionally biased region" description="Low complexity" evidence="1">
    <location>
        <begin position="73"/>
        <end position="92"/>
    </location>
</feature>
<gene>
    <name evidence="2" type="ORF">FHX50_000227</name>
</gene>
<dbReference type="Proteomes" id="UP000568050">
    <property type="component" value="Unassembled WGS sequence"/>
</dbReference>
<protein>
    <recommendedName>
        <fullName evidence="4">DUF3499 family protein</fullName>
    </recommendedName>
</protein>
<reference evidence="2 3" key="1">
    <citation type="submission" date="2020-08" db="EMBL/GenBank/DDBJ databases">
        <title>Sequencing the genomes of 1000 actinobacteria strains.</title>
        <authorList>
            <person name="Klenk H.-P."/>
        </authorList>
    </citation>
    <scope>NUCLEOTIDE SEQUENCE [LARGE SCALE GENOMIC DNA]</scope>
    <source>
        <strain evidence="2 3">DSM 23040</strain>
    </source>
</reference>
<proteinExistence type="predicted"/>
<evidence type="ECO:0000256" key="1">
    <source>
        <dbReference type="SAM" id="MobiDB-lite"/>
    </source>
</evidence>
<dbReference type="AlphaFoldDB" id="A0A839QT17"/>
<organism evidence="2 3">
    <name type="scientific">Helcobacillus massiliensis</name>
    <dbReference type="NCBI Taxonomy" id="521392"/>
    <lineage>
        <taxon>Bacteria</taxon>
        <taxon>Bacillati</taxon>
        <taxon>Actinomycetota</taxon>
        <taxon>Actinomycetes</taxon>
        <taxon>Micrococcales</taxon>
        <taxon>Dermabacteraceae</taxon>
        <taxon>Helcobacillus</taxon>
    </lineage>
</organism>